<dbReference type="InterPro" id="IPR035959">
    <property type="entry name" value="RutC-like_sf"/>
</dbReference>
<dbReference type="InterPro" id="IPR006056">
    <property type="entry name" value="RidA"/>
</dbReference>
<evidence type="ECO:0000256" key="1">
    <source>
        <dbReference type="ARBA" id="ARBA00010552"/>
    </source>
</evidence>
<dbReference type="STRING" id="1763537.ULVI_02000"/>
<dbReference type="NCBIfam" id="TIGR00004">
    <property type="entry name" value="Rid family detoxifying hydrolase"/>
    <property type="match status" value="1"/>
</dbReference>
<sequence>MNALIKFSSYSIFLLFFFGSLGCRESVSNSRATISTSNSDSLSVRPITEAISPKFHASHEPKKKNAPFSDAVSAGNFLFLSGQIGMNHATRELVPGGIAAETKQALENIKSVLIHHQLQLDDVVKATVILSDIDDFEAFNLIYSQYFPKKPARTTFAASGLARNARVEIDVIAVK</sequence>
<keyword evidence="3" id="KW-1185">Reference proteome</keyword>
<evidence type="ECO:0000313" key="3">
    <source>
        <dbReference type="Proteomes" id="UP000077013"/>
    </source>
</evidence>
<dbReference type="InterPro" id="IPR006175">
    <property type="entry name" value="YjgF/YER057c/UK114"/>
</dbReference>
<dbReference type="PROSITE" id="PS51257">
    <property type="entry name" value="PROKAR_LIPOPROTEIN"/>
    <property type="match status" value="1"/>
</dbReference>
<dbReference type="SUPFAM" id="SSF55298">
    <property type="entry name" value="YjgF-like"/>
    <property type="match status" value="1"/>
</dbReference>
<organism evidence="2 3">
    <name type="scientific">Cochleicola gelatinilyticus</name>
    <dbReference type="NCBI Taxonomy" id="1763537"/>
    <lineage>
        <taxon>Bacteria</taxon>
        <taxon>Pseudomonadati</taxon>
        <taxon>Bacteroidota</taxon>
        <taxon>Flavobacteriia</taxon>
        <taxon>Flavobacteriales</taxon>
        <taxon>Flavobacteriaceae</taxon>
        <taxon>Cochleicola</taxon>
    </lineage>
</organism>
<dbReference type="Pfam" id="PF01042">
    <property type="entry name" value="Ribonuc_L-PSP"/>
    <property type="match status" value="1"/>
</dbReference>
<comment type="similarity">
    <text evidence="1">Belongs to the RutC family.</text>
</comment>
<evidence type="ECO:0008006" key="4">
    <source>
        <dbReference type="Google" id="ProtNLM"/>
    </source>
</evidence>
<dbReference type="FunFam" id="3.30.1330.40:FF:000001">
    <property type="entry name" value="L-PSP family endoribonuclease"/>
    <property type="match status" value="1"/>
</dbReference>
<dbReference type="GO" id="GO:0005829">
    <property type="term" value="C:cytosol"/>
    <property type="evidence" value="ECO:0007669"/>
    <property type="project" value="TreeGrafter"/>
</dbReference>
<name>A0A167IDL8_9FLAO</name>
<accession>A0A167IDL8</accession>
<dbReference type="Gene3D" id="3.30.1330.40">
    <property type="entry name" value="RutC-like"/>
    <property type="match status" value="1"/>
</dbReference>
<proteinExistence type="inferred from homology"/>
<dbReference type="AlphaFoldDB" id="A0A167IDL8"/>
<dbReference type="OrthoDB" id="9803101at2"/>
<gene>
    <name evidence="2" type="ORF">ULVI_02000</name>
</gene>
<dbReference type="RefSeq" id="WP_068589118.1">
    <property type="nucleotide sequence ID" value="NZ_LRXL01000026.1"/>
</dbReference>
<dbReference type="PANTHER" id="PTHR11803:SF39">
    <property type="entry name" value="2-IMINOBUTANOATE_2-IMINOPROPANOATE DEAMINASE"/>
    <property type="match status" value="1"/>
</dbReference>
<comment type="caution">
    <text evidence="2">The sequence shown here is derived from an EMBL/GenBank/DDBJ whole genome shotgun (WGS) entry which is preliminary data.</text>
</comment>
<dbReference type="GO" id="GO:0019239">
    <property type="term" value="F:deaminase activity"/>
    <property type="evidence" value="ECO:0007669"/>
    <property type="project" value="TreeGrafter"/>
</dbReference>
<dbReference type="EMBL" id="LRXL01000026">
    <property type="protein sequence ID" value="OAB79549.1"/>
    <property type="molecule type" value="Genomic_DNA"/>
</dbReference>
<reference evidence="2 3" key="1">
    <citation type="submission" date="2016-02" db="EMBL/GenBank/DDBJ databases">
        <title>Ulvibacter sp. LPB0005, isolated from Thais luteostoma.</title>
        <authorList>
            <person name="Shin S.-K."/>
            <person name="Yi H."/>
        </authorList>
    </citation>
    <scope>NUCLEOTIDE SEQUENCE [LARGE SCALE GENOMIC DNA]</scope>
    <source>
        <strain evidence="2 3">LPB0005</strain>
    </source>
</reference>
<dbReference type="CDD" id="cd00448">
    <property type="entry name" value="YjgF_YER057c_UK114_family"/>
    <property type="match status" value="1"/>
</dbReference>
<protein>
    <recommendedName>
        <fullName evidence="4">Reactive intermediate/imine deaminase</fullName>
    </recommendedName>
</protein>
<evidence type="ECO:0000313" key="2">
    <source>
        <dbReference type="EMBL" id="OAB79549.1"/>
    </source>
</evidence>
<dbReference type="Proteomes" id="UP000077013">
    <property type="component" value="Unassembled WGS sequence"/>
</dbReference>
<dbReference type="PANTHER" id="PTHR11803">
    <property type="entry name" value="2-IMINOBUTANOATE/2-IMINOPROPANOATE DEAMINASE RIDA"/>
    <property type="match status" value="1"/>
</dbReference>